<dbReference type="InterPro" id="IPR016047">
    <property type="entry name" value="M23ase_b-sheet_dom"/>
</dbReference>
<dbReference type="PANTHER" id="PTHR21666">
    <property type="entry name" value="PEPTIDASE-RELATED"/>
    <property type="match status" value="1"/>
</dbReference>
<dbReference type="CDD" id="cd12797">
    <property type="entry name" value="M23_peptidase"/>
    <property type="match status" value="1"/>
</dbReference>
<keyword evidence="3" id="KW-0378">Hydrolase</keyword>
<dbReference type="SUPFAM" id="SSF51261">
    <property type="entry name" value="Duplicated hybrid motif"/>
    <property type="match status" value="1"/>
</dbReference>
<keyword evidence="4" id="KW-1185">Reference proteome</keyword>
<dbReference type="EC" id="3.4.-.-" evidence="3"/>
<keyword evidence="1" id="KW-0175">Coiled coil</keyword>
<sequence length="250" mass="27470">MADLRVEILLQQRTVDRLRREHRSGLNALSARLAELQAASTRIDALGERIAQMGQLTLDEFDFNDPAPMGGPAEPSATPVDNAGLQLAIGDLGERLRRQASQLDALQYLMVNRQIEDDTTPAGWPVRKGWISSRYGERTDPFTGEQAHHHGLDFVGTRGSDVLSVASGVVVWAGRRQGYGNTVEIDHGNGYRTRYAHNDDLVVKPGDPVRAGQLIARLGSTGRSSAPHVHFEVLHNGRSVNPARFVENLR</sequence>
<dbReference type="GO" id="GO:0004222">
    <property type="term" value="F:metalloendopeptidase activity"/>
    <property type="evidence" value="ECO:0007669"/>
    <property type="project" value="TreeGrafter"/>
</dbReference>
<proteinExistence type="predicted"/>
<dbReference type="PANTHER" id="PTHR21666:SF291">
    <property type="entry name" value="STAGE II SPORULATION PROTEIN Q"/>
    <property type="match status" value="1"/>
</dbReference>
<comment type="caution">
    <text evidence="3">The sequence shown here is derived from an EMBL/GenBank/DDBJ whole genome shotgun (WGS) entry which is preliminary data.</text>
</comment>
<dbReference type="Pfam" id="PF01551">
    <property type="entry name" value="Peptidase_M23"/>
    <property type="match status" value="1"/>
</dbReference>
<evidence type="ECO:0000313" key="3">
    <source>
        <dbReference type="EMBL" id="MEJ8569607.1"/>
    </source>
</evidence>
<dbReference type="InterPro" id="IPR011055">
    <property type="entry name" value="Dup_hybrid_motif"/>
</dbReference>
<reference evidence="3 4" key="1">
    <citation type="submission" date="2024-02" db="EMBL/GenBank/DDBJ databases">
        <title>A novel Wenzhouxiangellaceae bacterium, isolated from coastal sediments.</title>
        <authorList>
            <person name="Du Z.-J."/>
            <person name="Ye Y.-Q."/>
            <person name="Zhang X.-Y."/>
        </authorList>
    </citation>
    <scope>NUCLEOTIDE SEQUENCE [LARGE SCALE GENOMIC DNA]</scope>
    <source>
        <strain evidence="3 4">CH-27</strain>
    </source>
</reference>
<feature type="domain" description="M23ase beta-sheet core" evidence="2">
    <location>
        <begin position="148"/>
        <end position="242"/>
    </location>
</feature>
<evidence type="ECO:0000256" key="1">
    <source>
        <dbReference type="SAM" id="Coils"/>
    </source>
</evidence>
<dbReference type="Proteomes" id="UP001359886">
    <property type="component" value="Unassembled WGS sequence"/>
</dbReference>
<dbReference type="RefSeq" id="WP_354696933.1">
    <property type="nucleotide sequence ID" value="NZ_JAZHOG010000016.1"/>
</dbReference>
<dbReference type="InterPro" id="IPR050570">
    <property type="entry name" value="Cell_wall_metabolism_enzyme"/>
</dbReference>
<feature type="coiled-coil region" evidence="1">
    <location>
        <begin position="1"/>
        <end position="39"/>
    </location>
</feature>
<protein>
    <submittedName>
        <fullName evidence="3">M23 family metallopeptidase</fullName>
        <ecNumber evidence="3">3.4.-.-</ecNumber>
    </submittedName>
</protein>
<dbReference type="AlphaFoldDB" id="A0AAW9R9A9"/>
<evidence type="ECO:0000259" key="2">
    <source>
        <dbReference type="Pfam" id="PF01551"/>
    </source>
</evidence>
<evidence type="ECO:0000313" key="4">
    <source>
        <dbReference type="Proteomes" id="UP001359886"/>
    </source>
</evidence>
<dbReference type="EMBL" id="JAZHOG010000016">
    <property type="protein sequence ID" value="MEJ8569607.1"/>
    <property type="molecule type" value="Genomic_DNA"/>
</dbReference>
<dbReference type="Gene3D" id="2.70.70.10">
    <property type="entry name" value="Glucose Permease (Domain IIA)"/>
    <property type="match status" value="1"/>
</dbReference>
<name>A0AAW9R9A9_9GAMM</name>
<accession>A0AAW9R9A9</accession>
<dbReference type="FunFam" id="2.70.70.10:FF:000006">
    <property type="entry name" value="M23 family peptidase"/>
    <property type="match status" value="1"/>
</dbReference>
<organism evidence="3 4">
    <name type="scientific">Elongatibacter sediminis</name>
    <dbReference type="NCBI Taxonomy" id="3119006"/>
    <lineage>
        <taxon>Bacteria</taxon>
        <taxon>Pseudomonadati</taxon>
        <taxon>Pseudomonadota</taxon>
        <taxon>Gammaproteobacteria</taxon>
        <taxon>Chromatiales</taxon>
        <taxon>Wenzhouxiangellaceae</taxon>
        <taxon>Elongatibacter</taxon>
    </lineage>
</organism>
<gene>
    <name evidence="3" type="ORF">V3330_18410</name>
</gene>